<dbReference type="AlphaFoldDB" id="A0A562I3L4"/>
<proteinExistence type="predicted"/>
<accession>A0A562I3L4</accession>
<comment type="caution">
    <text evidence="2">The sequence shown here is derived from an EMBL/GenBank/DDBJ whole genome shotgun (WGS) entry which is preliminary data.</text>
</comment>
<sequence length="89" mass="10307">MTSEDGPGNTDLVTSHRNHDHLQHRRLRTVPTTVSVPEPTFRHIHMKTTLDLRPVLHRREDRIRAHILLRWLALLLIRVAETTTGNPPS</sequence>
<organism evidence="2 3">
    <name type="scientific">Micromonospora olivasterospora</name>
    <dbReference type="NCBI Taxonomy" id="1880"/>
    <lineage>
        <taxon>Bacteria</taxon>
        <taxon>Bacillati</taxon>
        <taxon>Actinomycetota</taxon>
        <taxon>Actinomycetes</taxon>
        <taxon>Micromonosporales</taxon>
        <taxon>Micromonosporaceae</taxon>
        <taxon>Micromonospora</taxon>
    </lineage>
</organism>
<evidence type="ECO:0000313" key="2">
    <source>
        <dbReference type="EMBL" id="TWH65213.1"/>
    </source>
</evidence>
<gene>
    <name evidence="2" type="ORF">JD77_00148</name>
</gene>
<name>A0A562I3L4_MICOL</name>
<keyword evidence="3" id="KW-1185">Reference proteome</keyword>
<feature type="region of interest" description="Disordered" evidence="1">
    <location>
        <begin position="1"/>
        <end position="24"/>
    </location>
</feature>
<evidence type="ECO:0000313" key="3">
    <source>
        <dbReference type="Proteomes" id="UP000319825"/>
    </source>
</evidence>
<reference evidence="2 3" key="1">
    <citation type="submission" date="2019-07" db="EMBL/GenBank/DDBJ databases">
        <title>R&amp;d 2014.</title>
        <authorList>
            <person name="Klenk H.-P."/>
        </authorList>
    </citation>
    <scope>NUCLEOTIDE SEQUENCE [LARGE SCALE GENOMIC DNA]</scope>
    <source>
        <strain evidence="2 3">DSM 43868</strain>
    </source>
</reference>
<protein>
    <submittedName>
        <fullName evidence="2">Uncharacterized protein</fullName>
    </submittedName>
</protein>
<dbReference type="EMBL" id="VLKE01000001">
    <property type="protein sequence ID" value="TWH65213.1"/>
    <property type="molecule type" value="Genomic_DNA"/>
</dbReference>
<evidence type="ECO:0000256" key="1">
    <source>
        <dbReference type="SAM" id="MobiDB-lite"/>
    </source>
</evidence>
<dbReference type="Proteomes" id="UP000319825">
    <property type="component" value="Unassembled WGS sequence"/>
</dbReference>